<gene>
    <name evidence="1" type="ORF">OUZ56_025097</name>
</gene>
<evidence type="ECO:0000313" key="2">
    <source>
        <dbReference type="Proteomes" id="UP001234178"/>
    </source>
</evidence>
<reference evidence="1 2" key="1">
    <citation type="journal article" date="2023" name="Nucleic Acids Res.">
        <title>The hologenome of Daphnia magna reveals possible DNA methylation and microbiome-mediated evolution of the host genome.</title>
        <authorList>
            <person name="Chaturvedi A."/>
            <person name="Li X."/>
            <person name="Dhandapani V."/>
            <person name="Marshall H."/>
            <person name="Kissane S."/>
            <person name="Cuenca-Cambronero M."/>
            <person name="Asole G."/>
            <person name="Calvet F."/>
            <person name="Ruiz-Romero M."/>
            <person name="Marangio P."/>
            <person name="Guigo R."/>
            <person name="Rago D."/>
            <person name="Mirbahai L."/>
            <person name="Eastwood N."/>
            <person name="Colbourne J.K."/>
            <person name="Zhou J."/>
            <person name="Mallon E."/>
            <person name="Orsini L."/>
        </authorList>
    </citation>
    <scope>NUCLEOTIDE SEQUENCE [LARGE SCALE GENOMIC DNA]</scope>
    <source>
        <strain evidence="1">LRV0_1</strain>
    </source>
</reference>
<sequence>MEYVLLRRRRDLNLFSLHLVDLDENSSFGKIKELKQVVKEIRYDESLISFSQVQPRGMQ</sequence>
<evidence type="ECO:0000313" key="1">
    <source>
        <dbReference type="EMBL" id="KAK4012843.1"/>
    </source>
</evidence>
<accession>A0ABQ9ZIU8</accession>
<name>A0ABQ9ZIU8_9CRUS</name>
<dbReference type="Proteomes" id="UP001234178">
    <property type="component" value="Unassembled WGS sequence"/>
</dbReference>
<dbReference type="EMBL" id="JAOYFB010000004">
    <property type="protein sequence ID" value="KAK4012843.1"/>
    <property type="molecule type" value="Genomic_DNA"/>
</dbReference>
<proteinExistence type="predicted"/>
<protein>
    <submittedName>
        <fullName evidence="1">Uncharacterized protein</fullName>
    </submittedName>
</protein>
<organism evidence="1 2">
    <name type="scientific">Daphnia magna</name>
    <dbReference type="NCBI Taxonomy" id="35525"/>
    <lineage>
        <taxon>Eukaryota</taxon>
        <taxon>Metazoa</taxon>
        <taxon>Ecdysozoa</taxon>
        <taxon>Arthropoda</taxon>
        <taxon>Crustacea</taxon>
        <taxon>Branchiopoda</taxon>
        <taxon>Diplostraca</taxon>
        <taxon>Cladocera</taxon>
        <taxon>Anomopoda</taxon>
        <taxon>Daphniidae</taxon>
        <taxon>Daphnia</taxon>
    </lineage>
</organism>
<keyword evidence="2" id="KW-1185">Reference proteome</keyword>
<comment type="caution">
    <text evidence="1">The sequence shown here is derived from an EMBL/GenBank/DDBJ whole genome shotgun (WGS) entry which is preliminary data.</text>
</comment>